<feature type="compositionally biased region" description="Polar residues" evidence="1">
    <location>
        <begin position="441"/>
        <end position="452"/>
    </location>
</feature>
<evidence type="ECO:0000313" key="3">
    <source>
        <dbReference type="EMBL" id="ORX59612.1"/>
    </source>
</evidence>
<dbReference type="EMBL" id="MCGT01000005">
    <property type="protein sequence ID" value="ORX59612.1"/>
    <property type="molecule type" value="Genomic_DNA"/>
</dbReference>
<evidence type="ECO:0000259" key="2">
    <source>
        <dbReference type="Pfam" id="PF17035"/>
    </source>
</evidence>
<feature type="compositionally biased region" description="Basic and acidic residues" evidence="1">
    <location>
        <begin position="330"/>
        <end position="339"/>
    </location>
</feature>
<dbReference type="Pfam" id="PF17035">
    <property type="entry name" value="BET"/>
    <property type="match status" value="1"/>
</dbReference>
<feature type="region of interest" description="Disordered" evidence="1">
    <location>
        <begin position="441"/>
        <end position="470"/>
    </location>
</feature>
<dbReference type="STRING" id="101127.A0A1X2GRJ2"/>
<feature type="compositionally biased region" description="Basic residues" evidence="1">
    <location>
        <begin position="357"/>
        <end position="374"/>
    </location>
</feature>
<feature type="region of interest" description="Disordered" evidence="1">
    <location>
        <begin position="306"/>
        <end position="394"/>
    </location>
</feature>
<organism evidence="3 4">
    <name type="scientific">Hesseltinella vesiculosa</name>
    <dbReference type="NCBI Taxonomy" id="101127"/>
    <lineage>
        <taxon>Eukaryota</taxon>
        <taxon>Fungi</taxon>
        <taxon>Fungi incertae sedis</taxon>
        <taxon>Mucoromycota</taxon>
        <taxon>Mucoromycotina</taxon>
        <taxon>Mucoromycetes</taxon>
        <taxon>Mucorales</taxon>
        <taxon>Cunninghamellaceae</taxon>
        <taxon>Hesseltinella</taxon>
    </lineage>
</organism>
<dbReference type="Proteomes" id="UP000242146">
    <property type="component" value="Unassembled WGS sequence"/>
</dbReference>
<feature type="domain" description="NET" evidence="2">
    <location>
        <begin position="221"/>
        <end position="268"/>
    </location>
</feature>
<feature type="compositionally biased region" description="Basic residues" evidence="1">
    <location>
        <begin position="383"/>
        <end position="394"/>
    </location>
</feature>
<sequence>MTGSTVLAQSSNVFNNYNVNSNNPTMEDNDINDLMQSLPNPSTWPVEDLTNEVQDLLLRESMASWLPWLPTDQSDTMSPLPKETFDQLDPDLLTQSLQLLGQDMAFPLDDSTNTSLFYDELTFDSLPSTEDHPSLIHSPSEISTISGVALLPTANEDLEIADDALRIDADALAEDDEEEEEDEEDEGSSDDEAEYADPLTSSYMYHPKRQLEEALLAKITQQLTPEKLPGILSIVNARGDHAQQEEEVELDLSSLEREQLVRIMLYVDACVAEQHGGKPVVLADFIPKHAAANAIHADEESAMMLDGLDDKDRRRQRRRKQQLKRKAKSKFNDEAHHVSTADAAITNLLPVLPSTTKKPRNKKPPRPRQPRARKKTQDTNKKPTSKRRNGLHKRRLLEDTLLLASDEDDQDEATQNNVLIVYSDEQMDFGVVDNQTIAHQPSATPSAATSPNLMHEDMDVDEDDEEIDIM</sequence>
<gene>
    <name evidence="3" type="ORF">DM01DRAFT_1381170</name>
</gene>
<feature type="compositionally biased region" description="Acidic residues" evidence="1">
    <location>
        <begin position="458"/>
        <end position="470"/>
    </location>
</feature>
<dbReference type="InterPro" id="IPR038336">
    <property type="entry name" value="NET_sf"/>
</dbReference>
<dbReference type="AlphaFoldDB" id="A0A1X2GRJ2"/>
<evidence type="ECO:0000256" key="1">
    <source>
        <dbReference type="SAM" id="MobiDB-lite"/>
    </source>
</evidence>
<dbReference type="OrthoDB" id="2416617at2759"/>
<evidence type="ECO:0000313" key="4">
    <source>
        <dbReference type="Proteomes" id="UP000242146"/>
    </source>
</evidence>
<name>A0A1X2GRJ2_9FUNG</name>
<protein>
    <recommendedName>
        <fullName evidence="2">NET domain-containing protein</fullName>
    </recommendedName>
</protein>
<dbReference type="InterPro" id="IPR027353">
    <property type="entry name" value="NET_dom"/>
</dbReference>
<feature type="region of interest" description="Disordered" evidence="1">
    <location>
        <begin position="172"/>
        <end position="194"/>
    </location>
</feature>
<dbReference type="Gene3D" id="1.20.1270.220">
    <property type="match status" value="1"/>
</dbReference>
<accession>A0A1X2GRJ2</accession>
<keyword evidence="4" id="KW-1185">Reference proteome</keyword>
<feature type="compositionally biased region" description="Basic residues" evidence="1">
    <location>
        <begin position="314"/>
        <end position="329"/>
    </location>
</feature>
<reference evidence="3 4" key="1">
    <citation type="submission" date="2016-07" db="EMBL/GenBank/DDBJ databases">
        <title>Pervasive Adenine N6-methylation of Active Genes in Fungi.</title>
        <authorList>
            <consortium name="DOE Joint Genome Institute"/>
            <person name="Mondo S.J."/>
            <person name="Dannebaum R.O."/>
            <person name="Kuo R.C."/>
            <person name="Labutti K."/>
            <person name="Haridas S."/>
            <person name="Kuo A."/>
            <person name="Salamov A."/>
            <person name="Ahrendt S.R."/>
            <person name="Lipzen A."/>
            <person name="Sullivan W."/>
            <person name="Andreopoulos W.B."/>
            <person name="Clum A."/>
            <person name="Lindquist E."/>
            <person name="Daum C."/>
            <person name="Ramamoorthy G.K."/>
            <person name="Gryganskyi A."/>
            <person name="Culley D."/>
            <person name="Magnuson J.K."/>
            <person name="James T.Y."/>
            <person name="O'Malley M.A."/>
            <person name="Stajich J.E."/>
            <person name="Spatafora J.W."/>
            <person name="Visel A."/>
            <person name="Grigoriev I.V."/>
        </authorList>
    </citation>
    <scope>NUCLEOTIDE SEQUENCE [LARGE SCALE GENOMIC DNA]</scope>
    <source>
        <strain evidence="3 4">NRRL 3301</strain>
    </source>
</reference>
<proteinExistence type="predicted"/>
<comment type="caution">
    <text evidence="3">The sequence shown here is derived from an EMBL/GenBank/DDBJ whole genome shotgun (WGS) entry which is preliminary data.</text>
</comment>